<protein>
    <submittedName>
        <fullName evidence="1">Uncharacterized protein</fullName>
    </submittedName>
</protein>
<evidence type="ECO:0000313" key="2">
    <source>
        <dbReference type="Proteomes" id="UP001145114"/>
    </source>
</evidence>
<accession>A0ACC1HCV6</accession>
<proteinExistence type="predicted"/>
<name>A0ACC1HCV6_9FUNG</name>
<dbReference type="EMBL" id="JAMZIH010006816">
    <property type="protein sequence ID" value="KAJ1673548.1"/>
    <property type="molecule type" value="Genomic_DNA"/>
</dbReference>
<reference evidence="1" key="1">
    <citation type="submission" date="2022-06" db="EMBL/GenBank/DDBJ databases">
        <title>Phylogenomic reconstructions and comparative analyses of Kickxellomycotina fungi.</title>
        <authorList>
            <person name="Reynolds N.K."/>
            <person name="Stajich J.E."/>
            <person name="Barry K."/>
            <person name="Grigoriev I.V."/>
            <person name="Crous P."/>
            <person name="Smith M.E."/>
        </authorList>
    </citation>
    <scope>NUCLEOTIDE SEQUENCE</scope>
    <source>
        <strain evidence="1">RSA 2271</strain>
    </source>
</reference>
<comment type="caution">
    <text evidence="1">The sequence shown here is derived from an EMBL/GenBank/DDBJ whole genome shotgun (WGS) entry which is preliminary data.</text>
</comment>
<dbReference type="Proteomes" id="UP001145114">
    <property type="component" value="Unassembled WGS sequence"/>
</dbReference>
<gene>
    <name evidence="1" type="ORF">EV182_005019</name>
</gene>
<evidence type="ECO:0000313" key="1">
    <source>
        <dbReference type="EMBL" id="KAJ1673548.1"/>
    </source>
</evidence>
<organism evidence="1 2">
    <name type="scientific">Spiromyces aspiralis</name>
    <dbReference type="NCBI Taxonomy" id="68401"/>
    <lineage>
        <taxon>Eukaryota</taxon>
        <taxon>Fungi</taxon>
        <taxon>Fungi incertae sedis</taxon>
        <taxon>Zoopagomycota</taxon>
        <taxon>Kickxellomycotina</taxon>
        <taxon>Kickxellomycetes</taxon>
        <taxon>Kickxellales</taxon>
        <taxon>Kickxellaceae</taxon>
        <taxon>Spiromyces</taxon>
    </lineage>
</organism>
<sequence>MDNQRTENDKNKHNNAISTRLSPRKLIEFYEQRIGNGPGSGLGGAFVARSWIACTSVAGSVHLHICVYLPGRVEKSERDFNILYKELQDMQISQAELKELQWRCTERDRNILELRRTLETTQQALIRERQKHLSVVAENDRLRISRHEDRKMIGYLMSRMHESHEHSSISDEIFNENNKRRRTDQPQRNEDDGESDAGTLKIELETLRLAVDTLKMQLDEQATMTDSRKNNEEIIQGLREELDRCLDQSLAEKQRLVDELEESREQQHKVRTRYRENLAELLDARKQNMRNAQAVQQDRFVMRAEILELQARLDAEVKRNQFIEKSLSSSHNEIQKATIVELEANLQYLRDDLDHALVGA</sequence>
<keyword evidence="2" id="KW-1185">Reference proteome</keyword>